<evidence type="ECO:0000313" key="1">
    <source>
        <dbReference type="EMBL" id="GFY58095.1"/>
    </source>
</evidence>
<sequence>MIISSLFLKRHLNRQLFLRSRFFHQDQSANRTRNGGAMCGKARTNRSWARVFDTDNGNCSPAKYFSLHLIETINQVSSVSLDFQSLMLQMITTYLQSDWWGKKWDFLAAEFRETNVH</sequence>
<gene>
    <name evidence="1" type="ORF">TNIN_368841</name>
</gene>
<dbReference type="AlphaFoldDB" id="A0A8X7C708"/>
<organism evidence="1 2">
    <name type="scientific">Trichonephila inaurata madagascariensis</name>
    <dbReference type="NCBI Taxonomy" id="2747483"/>
    <lineage>
        <taxon>Eukaryota</taxon>
        <taxon>Metazoa</taxon>
        <taxon>Ecdysozoa</taxon>
        <taxon>Arthropoda</taxon>
        <taxon>Chelicerata</taxon>
        <taxon>Arachnida</taxon>
        <taxon>Araneae</taxon>
        <taxon>Araneomorphae</taxon>
        <taxon>Entelegynae</taxon>
        <taxon>Araneoidea</taxon>
        <taxon>Nephilidae</taxon>
        <taxon>Trichonephila</taxon>
        <taxon>Trichonephila inaurata</taxon>
    </lineage>
</organism>
<dbReference type="Proteomes" id="UP000886998">
    <property type="component" value="Unassembled WGS sequence"/>
</dbReference>
<protein>
    <submittedName>
        <fullName evidence="1">Uncharacterized protein</fullName>
    </submittedName>
</protein>
<evidence type="ECO:0000313" key="2">
    <source>
        <dbReference type="Proteomes" id="UP000886998"/>
    </source>
</evidence>
<comment type="caution">
    <text evidence="1">The sequence shown here is derived from an EMBL/GenBank/DDBJ whole genome shotgun (WGS) entry which is preliminary data.</text>
</comment>
<name>A0A8X7C708_9ARAC</name>
<reference evidence="1" key="1">
    <citation type="submission" date="2020-08" db="EMBL/GenBank/DDBJ databases">
        <title>Multicomponent nature underlies the extraordinary mechanical properties of spider dragline silk.</title>
        <authorList>
            <person name="Kono N."/>
            <person name="Nakamura H."/>
            <person name="Mori M."/>
            <person name="Yoshida Y."/>
            <person name="Ohtoshi R."/>
            <person name="Malay A.D."/>
            <person name="Moran D.A.P."/>
            <person name="Tomita M."/>
            <person name="Numata K."/>
            <person name="Arakawa K."/>
        </authorList>
    </citation>
    <scope>NUCLEOTIDE SEQUENCE</scope>
</reference>
<accession>A0A8X7C708</accession>
<dbReference type="EMBL" id="BMAV01011908">
    <property type="protein sequence ID" value="GFY58095.1"/>
    <property type="molecule type" value="Genomic_DNA"/>
</dbReference>
<keyword evidence="2" id="KW-1185">Reference proteome</keyword>
<proteinExistence type="predicted"/>